<dbReference type="Gene3D" id="2.170.130.10">
    <property type="entry name" value="TonB-dependent receptor, plug domain"/>
    <property type="match status" value="1"/>
</dbReference>
<dbReference type="Proteomes" id="UP000186230">
    <property type="component" value="Chromosome"/>
</dbReference>
<dbReference type="AlphaFoldDB" id="A0A1L7I547"/>
<evidence type="ECO:0000256" key="3">
    <source>
        <dbReference type="ARBA" id="ARBA00023237"/>
    </source>
</evidence>
<dbReference type="EMBL" id="CP016359">
    <property type="protein sequence ID" value="APU68235.1"/>
    <property type="molecule type" value="Genomic_DNA"/>
</dbReference>
<dbReference type="InterPro" id="IPR041700">
    <property type="entry name" value="OMP_b-brl_3"/>
</dbReference>
<evidence type="ECO:0000313" key="5">
    <source>
        <dbReference type="Proteomes" id="UP000186230"/>
    </source>
</evidence>
<sequence>MPLFNLVFRKSFIMKKFIALLITLLLQQAISAQDSVSGSISSEGEVVPFATISVYESGNPENLLGYAYSDENGLFEILLKKTSEIAILKAESMGFEDYTQEIRKTELPLKNLKINLQISSDQLDEVELVADGRKAVKLDGDKMIFDIEKAGIAGAGNGLQVMQQIPGISLDQNQNIQFRGSSGVKILINGKTSFLKGEALREFVSSLTGEDIAKVEIIAQPSSRYEAEGTTGIINIVLKKGRKPGITGRTYTSFGYGGFYKWRNGANLYYSDSLWNVNVSGYYNESESINDRKIEQDIFDKNYSQKIIQTNLWLPRNFSRSLSLGVERSLPKNQSISTSWRYNSGTAAEQTNGETREFRSEELYKKVLLDKKADIPTRTVTGNVFYQNSWNEDQSHLEAQLNFSRYDAENSILLKNSYPVNPEGREMLVLSTLNQTAYDIYSGQLDFSTQFSEKMSLETGWKWSQVRTDYLNNYEANDPSQLLVAEELLDNRFQYHESLLGAYGQLSYAIENWNFLAGLRAEYISYEGVSKNSENGAKYTAWFPSFSANYEAEEAQYQFSYSRRIGRPDYKDLNPFYEYLDPYTLQRGNTNLQPQFYHSFQFNYSHNNMVTSLYGYFYKDKITRVIDFDREDNFTNYYQANAARGHNLGISFSAPYKPFGWWKIQFDASGYHSYEKSEIPGYTYDHGGFGYDLSIYQNFDLENDWKLNFNAFYSGASESGNTRFFPAYDLDLNVQKQFWNNRFKAEFSARQILKRSRWHSIMEQDDVRTDWLNQWETRVFALTLTYNFGNQKTRNIKEASLSEEKSRM</sequence>
<evidence type="ECO:0000256" key="2">
    <source>
        <dbReference type="ARBA" id="ARBA00023136"/>
    </source>
</evidence>
<dbReference type="Pfam" id="PF14905">
    <property type="entry name" value="OMP_b-brl_3"/>
    <property type="match status" value="1"/>
</dbReference>
<keyword evidence="3" id="KW-0998">Cell outer membrane</keyword>
<name>A0A1L7I547_9FLAO</name>
<dbReference type="InterPro" id="IPR036942">
    <property type="entry name" value="Beta-barrel_TonB_sf"/>
</dbReference>
<dbReference type="KEGG" id="gfl:GRFL_1511"/>
<proteinExistence type="predicted"/>
<reference evidence="4 5" key="1">
    <citation type="submission" date="2016-07" db="EMBL/GenBank/DDBJ databases">
        <title>Multi-omics approach to identify versatile polysaccharide utilization systems of a marine flavobacterium Gramella flava.</title>
        <authorList>
            <person name="Tang K."/>
        </authorList>
    </citation>
    <scope>NUCLEOTIDE SEQUENCE [LARGE SCALE GENOMIC DNA]</scope>
    <source>
        <strain evidence="4 5">JLT2011</strain>
    </source>
</reference>
<dbReference type="Gene3D" id="2.40.170.20">
    <property type="entry name" value="TonB-dependent receptor, beta-barrel domain"/>
    <property type="match status" value="1"/>
</dbReference>
<dbReference type="GO" id="GO:0009279">
    <property type="term" value="C:cell outer membrane"/>
    <property type="evidence" value="ECO:0007669"/>
    <property type="project" value="UniProtKB-SubCell"/>
</dbReference>
<keyword evidence="2" id="KW-0472">Membrane</keyword>
<keyword evidence="5" id="KW-1185">Reference proteome</keyword>
<dbReference type="STRING" id="1229726.GRFL_1511"/>
<evidence type="ECO:0000256" key="1">
    <source>
        <dbReference type="ARBA" id="ARBA00004442"/>
    </source>
</evidence>
<dbReference type="SUPFAM" id="SSF56935">
    <property type="entry name" value="Porins"/>
    <property type="match status" value="1"/>
</dbReference>
<dbReference type="OrthoDB" id="8764943at2"/>
<dbReference type="InterPro" id="IPR037066">
    <property type="entry name" value="Plug_dom_sf"/>
</dbReference>
<gene>
    <name evidence="4" type="ORF">GRFL_1511</name>
</gene>
<evidence type="ECO:0000313" key="4">
    <source>
        <dbReference type="EMBL" id="APU68235.1"/>
    </source>
</evidence>
<comment type="subcellular location">
    <subcellularLocation>
        <location evidence="1">Cell outer membrane</location>
    </subcellularLocation>
</comment>
<organism evidence="4 5">
    <name type="scientific">Christiangramia flava JLT2011</name>
    <dbReference type="NCBI Taxonomy" id="1229726"/>
    <lineage>
        <taxon>Bacteria</taxon>
        <taxon>Pseudomonadati</taxon>
        <taxon>Bacteroidota</taxon>
        <taxon>Flavobacteriia</taxon>
        <taxon>Flavobacteriales</taxon>
        <taxon>Flavobacteriaceae</taxon>
        <taxon>Christiangramia</taxon>
    </lineage>
</organism>
<protein>
    <submittedName>
        <fullName evidence="4">Uncharacterized protein</fullName>
    </submittedName>
</protein>
<accession>A0A1L7I547</accession>